<protein>
    <submittedName>
        <fullName evidence="1">Uncharacterized protein</fullName>
    </submittedName>
</protein>
<reference evidence="1 2" key="1">
    <citation type="submission" date="2017-12" db="EMBL/GenBank/DDBJ databases">
        <authorList>
            <person name="Pombert J.-F."/>
            <person name="Haag K.L."/>
            <person name="Ebert D."/>
        </authorList>
    </citation>
    <scope>NUCLEOTIDE SEQUENCE [LARGE SCALE GENOMIC DNA]</scope>
    <source>
        <strain evidence="1">FI-OER-3-3</strain>
    </source>
</reference>
<evidence type="ECO:0000313" key="1">
    <source>
        <dbReference type="EMBL" id="TBU03194.1"/>
    </source>
</evidence>
<sequence length="91" mass="10599">MIVIGMLKTKYTDFETEIFGVNTHFRVLETSTHLFIYISQNAPETVLYTSIISDFLYSRKIKKDHKHVVFCSLKEPQHLSKVTLTLLHLLS</sequence>
<organism evidence="1 2">
    <name type="scientific">Hamiltosporidium tvaerminnensis</name>
    <dbReference type="NCBI Taxonomy" id="1176355"/>
    <lineage>
        <taxon>Eukaryota</taxon>
        <taxon>Fungi</taxon>
        <taxon>Fungi incertae sedis</taxon>
        <taxon>Microsporidia</taxon>
        <taxon>Dubosqiidae</taxon>
        <taxon>Hamiltosporidium</taxon>
    </lineage>
</organism>
<name>A0A4Q9L6N9_9MICR</name>
<dbReference type="VEuPathDB" id="MicrosporidiaDB:CWI37_0338p0010"/>
<comment type="caution">
    <text evidence="1">The sequence shown here is derived from an EMBL/GenBank/DDBJ whole genome shotgun (WGS) entry which is preliminary data.</text>
</comment>
<dbReference type="AlphaFoldDB" id="A0A4Q9L6N9"/>
<dbReference type="Proteomes" id="UP000292362">
    <property type="component" value="Unassembled WGS sequence"/>
</dbReference>
<gene>
    <name evidence="1" type="ORF">CWI37_0338p0010</name>
</gene>
<evidence type="ECO:0000313" key="2">
    <source>
        <dbReference type="Proteomes" id="UP000292362"/>
    </source>
</evidence>
<proteinExistence type="predicted"/>
<dbReference type="EMBL" id="PITJ01000338">
    <property type="protein sequence ID" value="TBU03194.1"/>
    <property type="molecule type" value="Genomic_DNA"/>
</dbReference>
<accession>A0A4Q9L6N9</accession>